<dbReference type="AlphaFoldDB" id="K3UEH5"/>
<protein>
    <recommendedName>
        <fullName evidence="3">Fucose-specific lectin</fullName>
    </recommendedName>
</protein>
<dbReference type="RefSeq" id="XP_009261155.1">
    <property type="nucleotide sequence ID" value="XM_009262880.1"/>
</dbReference>
<dbReference type="eggNOG" id="ENOG502RJ2S">
    <property type="taxonomic scope" value="Eukaryota"/>
</dbReference>
<dbReference type="KEGG" id="fpu:FPSE_09763"/>
<sequence length="188" mass="21369">MASNSIFRELPRDIAAVVFHGKSYIFFVNSNHELCYLRSPQGSNKDFEHHIVEVKNGNLKVKCGSRQVAAMAWMGDKQQEIRIYCVAPEDGQCEKRGYIQEVAFNRANGWELGTLGYDDPKQWIDSDASLSSCALVWPDKPNQPDLSLFVSGKDQRGCPKVARYFYDWHTNSGTWVEDGVISKKVSNW</sequence>
<accession>K3UEH5</accession>
<dbReference type="GeneID" id="20368380"/>
<evidence type="ECO:0008006" key="3">
    <source>
        <dbReference type="Google" id="ProtNLM"/>
    </source>
</evidence>
<gene>
    <name evidence="1" type="ORF">FPSE_09763</name>
</gene>
<dbReference type="Gene3D" id="2.120.10.70">
    <property type="entry name" value="Fucose-specific lectin"/>
    <property type="match status" value="1"/>
</dbReference>
<reference evidence="1 2" key="1">
    <citation type="journal article" date="2012" name="PLoS Pathog.">
        <title>Comparative pathogenomics reveals horizontally acquired novel virulence genes in fungi infecting cereal hosts.</title>
        <authorList>
            <person name="Gardiner D.M."/>
            <person name="McDonald M.C."/>
            <person name="Covarelli L."/>
            <person name="Solomon P.S."/>
            <person name="Rusu A.G."/>
            <person name="Marshall M."/>
            <person name="Kazan K."/>
            <person name="Chakraborty S."/>
            <person name="McDonald B.A."/>
            <person name="Manners J.M."/>
        </authorList>
    </citation>
    <scope>NUCLEOTIDE SEQUENCE [LARGE SCALE GENOMIC DNA]</scope>
    <source>
        <strain evidence="1 2">CS3096</strain>
    </source>
</reference>
<proteinExistence type="predicted"/>
<evidence type="ECO:0000313" key="2">
    <source>
        <dbReference type="Proteomes" id="UP000007978"/>
    </source>
</evidence>
<evidence type="ECO:0000313" key="1">
    <source>
        <dbReference type="EMBL" id="EKJ70026.1"/>
    </source>
</evidence>
<comment type="caution">
    <text evidence="1">The sequence shown here is derived from an EMBL/GenBank/DDBJ whole genome shotgun (WGS) entry which is preliminary data.</text>
</comment>
<dbReference type="EMBL" id="AFNW01000317">
    <property type="protein sequence ID" value="EKJ70026.1"/>
    <property type="molecule type" value="Genomic_DNA"/>
</dbReference>
<dbReference type="HOGENOM" id="CLU_1475283_0_0_1"/>
<name>K3UEH5_FUSPC</name>
<dbReference type="Proteomes" id="UP000007978">
    <property type="component" value="Chromosome 1"/>
</dbReference>
<organism evidence="1 2">
    <name type="scientific">Fusarium pseudograminearum (strain CS3096)</name>
    <name type="common">Wheat and barley crown-rot fungus</name>
    <dbReference type="NCBI Taxonomy" id="1028729"/>
    <lineage>
        <taxon>Eukaryota</taxon>
        <taxon>Fungi</taxon>
        <taxon>Dikarya</taxon>
        <taxon>Ascomycota</taxon>
        <taxon>Pezizomycotina</taxon>
        <taxon>Sordariomycetes</taxon>
        <taxon>Hypocreomycetidae</taxon>
        <taxon>Hypocreales</taxon>
        <taxon>Nectriaceae</taxon>
        <taxon>Fusarium</taxon>
    </lineage>
</organism>
<dbReference type="OrthoDB" id="4652505at2759"/>
<keyword evidence="2" id="KW-1185">Reference proteome</keyword>